<dbReference type="SMART" id="SM00034">
    <property type="entry name" value="CLECT"/>
    <property type="match status" value="2"/>
</dbReference>
<dbReference type="PANTHER" id="PTHR45710">
    <property type="entry name" value="C-TYPE LECTIN DOMAIN-CONTAINING PROTEIN 180"/>
    <property type="match status" value="1"/>
</dbReference>
<sequence length="611" mass="69196">MIIHNHVRVTSPKSSDSHLLHLDLTESSTPTPSDDIHNRVRVTSPKSSDSRLLRLDLTETPTTTPSDDLLEHTWNTLQGNDQETFPKHCEYLRMPINTNSTVAGLPVHREPSVSTKEAVGLLYLKLHEQFKENEQKRLERNKTQDLSSSVIKMTVQRLFRFFLSLVFFHQAKSVKLTDDESNPLTESFVYKETQLILFAEKVTWSEANAICPSYSSKLAVIDTMDKAVFLAASLADSNIREFKVLTSLANSNIQHNDYWVGGRQIHGIWTWTAYDLNIPLHPGADRFPPWARLAKRISKECLALSRHGHDEPLFVDLDFHPTEIQTSISPSLAVELNTTSALANYATEAGKKLRVKENTRRVLILTLVNDRMSCTGVSTLPHKPVPSRWLREGGSTYVLYHGRVSWQDAVSFCREQDSRLGVVKSLGVAQAISQAMTHTRPDLESVWLGASNEYGHWTWVSTGERLSSKKDPLSNYPPWRYNSTRKEQGCVLLDRHVCDHTVFLEVNCDRLRNFVCEHYKESTAVSWVPDEVQFEHDNRSMVLHVTKKNWQQASDTCMSRGTRLVTLHDMGTVSALMAAMTDHPNGERFCDSLAMIPGITWLDGSLPVPPT</sequence>
<evidence type="ECO:0000256" key="1">
    <source>
        <dbReference type="SAM" id="MobiDB-lite"/>
    </source>
</evidence>
<dbReference type="SUPFAM" id="SSF56436">
    <property type="entry name" value="C-type lectin-like"/>
    <property type="match status" value="3"/>
</dbReference>
<dbReference type="PANTHER" id="PTHR45710:SF26">
    <property type="entry name" value="RH26557P"/>
    <property type="match status" value="1"/>
</dbReference>
<feature type="domain" description="C-type lectin" evidence="2">
    <location>
        <begin position="190"/>
        <end position="308"/>
    </location>
</feature>
<gene>
    <name evidence="3" type="ORF">TPSB3V08_LOCUS3315</name>
</gene>
<feature type="region of interest" description="Disordered" evidence="1">
    <location>
        <begin position="26"/>
        <end position="48"/>
    </location>
</feature>
<accession>A0A7R9CTV7</accession>
<dbReference type="CDD" id="cd00037">
    <property type="entry name" value="CLECT"/>
    <property type="match status" value="2"/>
</dbReference>
<dbReference type="InterPro" id="IPR016186">
    <property type="entry name" value="C-type_lectin-like/link_sf"/>
</dbReference>
<dbReference type="EMBL" id="OD001439">
    <property type="protein sequence ID" value="CAD7401896.1"/>
    <property type="molecule type" value="Genomic_DNA"/>
</dbReference>
<name>A0A7R9CTV7_TIMPO</name>
<evidence type="ECO:0000313" key="3">
    <source>
        <dbReference type="EMBL" id="CAD7401896.1"/>
    </source>
</evidence>
<dbReference type="PROSITE" id="PS50041">
    <property type="entry name" value="C_TYPE_LECTIN_2"/>
    <property type="match status" value="2"/>
</dbReference>
<protein>
    <recommendedName>
        <fullName evidence="2">C-type lectin domain-containing protein</fullName>
    </recommendedName>
</protein>
<organism evidence="3">
    <name type="scientific">Timema poppense</name>
    <name type="common">Walking stick</name>
    <dbReference type="NCBI Taxonomy" id="170557"/>
    <lineage>
        <taxon>Eukaryota</taxon>
        <taxon>Metazoa</taxon>
        <taxon>Ecdysozoa</taxon>
        <taxon>Arthropoda</taxon>
        <taxon>Hexapoda</taxon>
        <taxon>Insecta</taxon>
        <taxon>Pterygota</taxon>
        <taxon>Neoptera</taxon>
        <taxon>Polyneoptera</taxon>
        <taxon>Phasmatodea</taxon>
        <taxon>Timematodea</taxon>
        <taxon>Timematoidea</taxon>
        <taxon>Timematidae</taxon>
        <taxon>Timema</taxon>
    </lineage>
</organism>
<dbReference type="AlphaFoldDB" id="A0A7R9CTV7"/>
<proteinExistence type="predicted"/>
<dbReference type="InterPro" id="IPR016187">
    <property type="entry name" value="CTDL_fold"/>
</dbReference>
<dbReference type="Gene3D" id="3.10.100.10">
    <property type="entry name" value="Mannose-Binding Protein A, subunit A"/>
    <property type="match status" value="2"/>
</dbReference>
<dbReference type="Pfam" id="PF00059">
    <property type="entry name" value="Lectin_C"/>
    <property type="match status" value="1"/>
</dbReference>
<evidence type="ECO:0000259" key="2">
    <source>
        <dbReference type="PROSITE" id="PS50041"/>
    </source>
</evidence>
<feature type="domain" description="C-type lectin" evidence="2">
    <location>
        <begin position="392"/>
        <end position="517"/>
    </location>
</feature>
<reference evidence="3" key="1">
    <citation type="submission" date="2020-11" db="EMBL/GenBank/DDBJ databases">
        <authorList>
            <person name="Tran Van P."/>
        </authorList>
    </citation>
    <scope>NUCLEOTIDE SEQUENCE</scope>
</reference>
<dbReference type="InterPro" id="IPR001304">
    <property type="entry name" value="C-type_lectin-like"/>
</dbReference>
<dbReference type="InterPro" id="IPR050828">
    <property type="entry name" value="C-type_lectin/matrix_domain"/>
</dbReference>